<evidence type="ECO:0000259" key="5">
    <source>
        <dbReference type="Pfam" id="PF25967"/>
    </source>
</evidence>
<dbReference type="Gene3D" id="2.40.50.100">
    <property type="match status" value="1"/>
</dbReference>
<evidence type="ECO:0000256" key="4">
    <source>
        <dbReference type="SAM" id="Phobius"/>
    </source>
</evidence>
<evidence type="ECO:0000256" key="3">
    <source>
        <dbReference type="SAM" id="Coils"/>
    </source>
</evidence>
<dbReference type="AlphaFoldDB" id="A0A167GQD3"/>
<dbReference type="Gene3D" id="2.40.420.20">
    <property type="match status" value="1"/>
</dbReference>
<keyword evidence="2 3" id="KW-0175">Coiled coil</keyword>
<dbReference type="InterPro" id="IPR050465">
    <property type="entry name" value="UPF0194_transport"/>
</dbReference>
<evidence type="ECO:0000256" key="1">
    <source>
        <dbReference type="ARBA" id="ARBA00004196"/>
    </source>
</evidence>
<dbReference type="GO" id="GO:0030313">
    <property type="term" value="C:cell envelope"/>
    <property type="evidence" value="ECO:0007669"/>
    <property type="project" value="UniProtKB-SubCell"/>
</dbReference>
<keyword evidence="4" id="KW-1133">Transmembrane helix</keyword>
<feature type="domain" description="Multidrug resistance protein MdtA-like C-terminal permuted SH3" evidence="5">
    <location>
        <begin position="363"/>
        <end position="403"/>
    </location>
</feature>
<evidence type="ECO:0000256" key="2">
    <source>
        <dbReference type="ARBA" id="ARBA00023054"/>
    </source>
</evidence>
<proteinExistence type="predicted"/>
<accession>A0A167GQD3</accession>
<name>A0A167GQD3_9GAMM</name>
<dbReference type="InterPro" id="IPR058627">
    <property type="entry name" value="MdtA-like_C"/>
</dbReference>
<protein>
    <recommendedName>
        <fullName evidence="5">Multidrug resistance protein MdtA-like C-terminal permuted SH3 domain-containing protein</fullName>
    </recommendedName>
</protein>
<dbReference type="PANTHER" id="PTHR32347">
    <property type="entry name" value="EFFLUX SYSTEM COMPONENT YKNX-RELATED"/>
    <property type="match status" value="1"/>
</dbReference>
<dbReference type="EMBL" id="AUXZ01000002">
    <property type="protein sequence ID" value="KZN56284.1"/>
    <property type="molecule type" value="Genomic_DNA"/>
</dbReference>
<evidence type="ECO:0000313" key="7">
    <source>
        <dbReference type="Proteomes" id="UP000076503"/>
    </source>
</evidence>
<dbReference type="RefSeq" id="WP_063359975.1">
    <property type="nucleotide sequence ID" value="NZ_AUXZ01000002.1"/>
</dbReference>
<evidence type="ECO:0000313" key="6">
    <source>
        <dbReference type="EMBL" id="KZN56284.1"/>
    </source>
</evidence>
<dbReference type="PATRIC" id="fig|1365251.3.peg.162"/>
<feature type="transmembrane region" description="Helical" evidence="4">
    <location>
        <begin position="17"/>
        <end position="36"/>
    </location>
</feature>
<organism evidence="6 7">
    <name type="scientific">Pseudoalteromonas luteoviolacea H33</name>
    <dbReference type="NCBI Taxonomy" id="1365251"/>
    <lineage>
        <taxon>Bacteria</taxon>
        <taxon>Pseudomonadati</taxon>
        <taxon>Pseudomonadota</taxon>
        <taxon>Gammaproteobacteria</taxon>
        <taxon>Alteromonadales</taxon>
        <taxon>Pseudoalteromonadaceae</taxon>
        <taxon>Pseudoalteromonas</taxon>
    </lineage>
</organism>
<dbReference type="Pfam" id="PF25967">
    <property type="entry name" value="RND-MFP_C"/>
    <property type="match status" value="1"/>
</dbReference>
<keyword evidence="4" id="KW-0812">Transmembrane</keyword>
<keyword evidence="4" id="KW-0472">Membrane</keyword>
<reference evidence="6 7" key="1">
    <citation type="submission" date="2013-07" db="EMBL/GenBank/DDBJ databases">
        <title>Comparative Genomic and Metabolomic Analysis of Twelve Strains of Pseudoalteromonas luteoviolacea.</title>
        <authorList>
            <person name="Vynne N.G."/>
            <person name="Mansson M."/>
            <person name="Gram L."/>
        </authorList>
    </citation>
    <scope>NUCLEOTIDE SEQUENCE [LARGE SCALE GENOMIC DNA]</scope>
    <source>
        <strain evidence="6 7">H33</strain>
    </source>
</reference>
<gene>
    <name evidence="6" type="ORF">N476_06560</name>
</gene>
<dbReference type="PANTHER" id="PTHR32347:SF23">
    <property type="entry name" value="BLL5650 PROTEIN"/>
    <property type="match status" value="1"/>
</dbReference>
<dbReference type="Gene3D" id="2.40.30.170">
    <property type="match status" value="1"/>
</dbReference>
<comment type="caution">
    <text evidence="6">The sequence shown here is derived from an EMBL/GenBank/DDBJ whole genome shotgun (WGS) entry which is preliminary data.</text>
</comment>
<feature type="coiled-coil region" evidence="3">
    <location>
        <begin position="105"/>
        <end position="132"/>
    </location>
</feature>
<sequence>MDIPVPKKTSFPLRHKWAVGLLACAVIIAALWASLLDKKTYLERHSLMIDTVKHGALSVTVDAFGTLVSAEQKIITATSPGVVIDIKHKPGDVVAPGTVIARLENADLELDYKRAQQQTAETQAELQQLDLRQQRELLVERSTINLLEGQLATLSFRFQAQKDLAEQGIISQLSFLETQAQLRSVTGQIDHAKTRLSQLQALHRSTLQVMQKRVALSQQELASLVSKVAMLLITAPNDGVIERMSLELGARIAMGDHIATLGDQAGLIAQLQVSQSQAGSVQVGQPVDVFVGDAVLNGEVLRIDPVVSQHSVKVEVSLPEYEHLDLRPKQSITASIVIDTIENTHYIRTPVMELSTLSVDMYKVLETGQTELVEVQLGQRSERYVEVKSGLQAGQSVVISDLDALAKARQVVVIE</sequence>
<dbReference type="Proteomes" id="UP000076503">
    <property type="component" value="Unassembled WGS sequence"/>
</dbReference>
<comment type="subcellular location">
    <subcellularLocation>
        <location evidence="1">Cell envelope</location>
    </subcellularLocation>
</comment>